<evidence type="ECO:0000313" key="3">
    <source>
        <dbReference type="Proteomes" id="UP001217754"/>
    </source>
</evidence>
<dbReference type="InterPro" id="IPR012677">
    <property type="entry name" value="Nucleotide-bd_a/b_plait_sf"/>
</dbReference>
<feature type="compositionally biased region" description="Polar residues" evidence="1">
    <location>
        <begin position="164"/>
        <end position="193"/>
    </location>
</feature>
<feature type="compositionally biased region" description="Basic and acidic residues" evidence="1">
    <location>
        <begin position="230"/>
        <end position="239"/>
    </location>
</feature>
<name>A0AAF0F1V2_9BASI</name>
<feature type="compositionally biased region" description="Polar residues" evidence="1">
    <location>
        <begin position="27"/>
        <end position="36"/>
    </location>
</feature>
<dbReference type="GeneID" id="85227934"/>
<dbReference type="Proteomes" id="UP001217754">
    <property type="component" value="Chromosome 9"/>
</dbReference>
<feature type="compositionally biased region" description="Polar residues" evidence="1">
    <location>
        <begin position="1"/>
        <end position="19"/>
    </location>
</feature>
<dbReference type="RefSeq" id="XP_060124183.1">
    <property type="nucleotide sequence ID" value="XM_060268200.1"/>
</dbReference>
<reference evidence="2" key="1">
    <citation type="submission" date="2023-03" db="EMBL/GenBank/DDBJ databases">
        <title>Mating type loci evolution in Malassezia.</title>
        <authorList>
            <person name="Coelho M.A."/>
        </authorList>
    </citation>
    <scope>NUCLEOTIDE SEQUENCE</scope>
    <source>
        <strain evidence="2">CBS 9431</strain>
    </source>
</reference>
<dbReference type="EMBL" id="CP119966">
    <property type="protein sequence ID" value="WFD41286.1"/>
    <property type="molecule type" value="Genomic_DNA"/>
</dbReference>
<feature type="region of interest" description="Disordered" evidence="1">
    <location>
        <begin position="1"/>
        <end position="277"/>
    </location>
</feature>
<protein>
    <recommendedName>
        <fullName evidence="4">RRM Nup35-type domain-containing protein</fullName>
    </recommendedName>
</protein>
<keyword evidence="3" id="KW-1185">Reference proteome</keyword>
<feature type="compositionally biased region" description="Polar residues" evidence="1">
    <location>
        <begin position="55"/>
        <end position="87"/>
    </location>
</feature>
<dbReference type="AlphaFoldDB" id="A0AAF0F1V2"/>
<gene>
    <name evidence="2" type="ORF">MJAP1_004283</name>
</gene>
<proteinExistence type="predicted"/>
<feature type="compositionally biased region" description="Low complexity" evidence="1">
    <location>
        <begin position="89"/>
        <end position="100"/>
    </location>
</feature>
<feature type="compositionally biased region" description="Polar residues" evidence="1">
    <location>
        <begin position="137"/>
        <end position="157"/>
    </location>
</feature>
<sequence>MFSAPQQAQAGSPWAQKSSAAPFGTPGSMNFGNTSFGAAPATPAHGQQGFLNAGPSGTPNPLGLTPQSAQGKTQQNAPWGQQTNAFGTPQHQAHAQPHHAGFSPAPNTQQPMGGAQQPLMQPGQAPVDYLPGYLSKMRSSTQPSASASRPIESTSSPPARDADTSLSLTKEAQGGTRTLPSASPVNRFSSSFFNAPLGGDDSRIGQTPPPAGSGVREGSIFGYGGLRGTRKQEEADRSISLRAPTSPPQPQPTASFFGTDYGASAMDDDDAPPQDALSDMAQAPAFAASLAASAAPAAPRAEKETAEVPLAQRVVLVYGFPGYLYTRIVEQFAAIGGLHHAEEVPLDHGKTALETTDGKPPPPGATPAVARLTYNAPYQALLAVRRGGELFANTCIVGVRWEDDALHQLSLVKGLDAPLLPSTERAAPAPATPAPARVGARGGTEAKNTPLFGRPISVVDTPVSALARKDAAPQGMSPLRAVVHAGESLWHTGVTGSSQTHAQPGAPPPAPGLFGRLADGLFGW</sequence>
<evidence type="ECO:0000313" key="2">
    <source>
        <dbReference type="EMBL" id="WFD41286.1"/>
    </source>
</evidence>
<organism evidence="2 3">
    <name type="scientific">Malassezia japonica</name>
    <dbReference type="NCBI Taxonomy" id="223818"/>
    <lineage>
        <taxon>Eukaryota</taxon>
        <taxon>Fungi</taxon>
        <taxon>Dikarya</taxon>
        <taxon>Basidiomycota</taxon>
        <taxon>Ustilaginomycotina</taxon>
        <taxon>Malasseziomycetes</taxon>
        <taxon>Malasseziales</taxon>
        <taxon>Malasseziaceae</taxon>
        <taxon>Malassezia</taxon>
    </lineage>
</organism>
<accession>A0AAF0F1V2</accession>
<dbReference type="Gene3D" id="3.30.70.330">
    <property type="match status" value="1"/>
</dbReference>
<feature type="region of interest" description="Disordered" evidence="1">
    <location>
        <begin position="492"/>
        <end position="513"/>
    </location>
</feature>
<feature type="region of interest" description="Disordered" evidence="1">
    <location>
        <begin position="423"/>
        <end position="453"/>
    </location>
</feature>
<evidence type="ECO:0008006" key="4">
    <source>
        <dbReference type="Google" id="ProtNLM"/>
    </source>
</evidence>
<evidence type="ECO:0000256" key="1">
    <source>
        <dbReference type="SAM" id="MobiDB-lite"/>
    </source>
</evidence>
<feature type="compositionally biased region" description="Low complexity" evidence="1">
    <location>
        <begin position="423"/>
        <end position="439"/>
    </location>
</feature>